<dbReference type="Gene3D" id="3.30.1330.60">
    <property type="entry name" value="OmpA-like domain"/>
    <property type="match status" value="1"/>
</dbReference>
<feature type="region of interest" description="Disordered" evidence="5">
    <location>
        <begin position="113"/>
        <end position="133"/>
    </location>
</feature>
<dbReference type="PROSITE" id="PS51123">
    <property type="entry name" value="OMPA_2"/>
    <property type="match status" value="1"/>
</dbReference>
<name>A0A5E6MC87_9BACT</name>
<evidence type="ECO:0000313" key="8">
    <source>
        <dbReference type="Proteomes" id="UP000334923"/>
    </source>
</evidence>
<keyword evidence="2 4" id="KW-0472">Membrane</keyword>
<dbReference type="InterPro" id="IPR006665">
    <property type="entry name" value="OmpA-like"/>
</dbReference>
<dbReference type="GO" id="GO:0016491">
    <property type="term" value="F:oxidoreductase activity"/>
    <property type="evidence" value="ECO:0007669"/>
    <property type="project" value="UniProtKB-KW"/>
</dbReference>
<proteinExistence type="predicted"/>
<dbReference type="Proteomes" id="UP000334923">
    <property type="component" value="Unassembled WGS sequence"/>
</dbReference>
<evidence type="ECO:0000313" key="7">
    <source>
        <dbReference type="EMBL" id="VVM06848.1"/>
    </source>
</evidence>
<dbReference type="InterPro" id="IPR036737">
    <property type="entry name" value="OmpA-like_sf"/>
</dbReference>
<dbReference type="InterPro" id="IPR006664">
    <property type="entry name" value="OMP_bac"/>
</dbReference>
<evidence type="ECO:0000256" key="4">
    <source>
        <dbReference type="PROSITE-ProRule" id="PRU00473"/>
    </source>
</evidence>
<evidence type="ECO:0000256" key="3">
    <source>
        <dbReference type="ARBA" id="ARBA00023237"/>
    </source>
</evidence>
<comment type="subcellular location">
    <subcellularLocation>
        <location evidence="1">Cell outer membrane</location>
    </subcellularLocation>
</comment>
<dbReference type="SUPFAM" id="SSF103088">
    <property type="entry name" value="OmpA-like"/>
    <property type="match status" value="1"/>
</dbReference>
<evidence type="ECO:0000259" key="6">
    <source>
        <dbReference type="PROSITE" id="PS51123"/>
    </source>
</evidence>
<evidence type="ECO:0000256" key="5">
    <source>
        <dbReference type="SAM" id="MobiDB-lite"/>
    </source>
</evidence>
<keyword evidence="7" id="KW-0560">Oxidoreductase</keyword>
<keyword evidence="3" id="KW-0998">Cell outer membrane</keyword>
<reference evidence="7 8" key="1">
    <citation type="submission" date="2019-09" db="EMBL/GenBank/DDBJ databases">
        <authorList>
            <person name="Cremers G."/>
        </authorList>
    </citation>
    <scope>NUCLEOTIDE SEQUENCE [LARGE SCALE GENOMIC DNA]</scope>
    <source>
        <strain evidence="7">4A</strain>
    </source>
</reference>
<keyword evidence="8" id="KW-1185">Reference proteome</keyword>
<dbReference type="InterPro" id="IPR050330">
    <property type="entry name" value="Bact_OuterMem_StrucFunc"/>
</dbReference>
<dbReference type="AlphaFoldDB" id="A0A5E6MC87"/>
<evidence type="ECO:0000256" key="1">
    <source>
        <dbReference type="ARBA" id="ARBA00004442"/>
    </source>
</evidence>
<dbReference type="Pfam" id="PF00691">
    <property type="entry name" value="OmpA"/>
    <property type="match status" value="1"/>
</dbReference>
<organism evidence="7 8">
    <name type="scientific">Methylacidimicrobium tartarophylax</name>
    <dbReference type="NCBI Taxonomy" id="1041768"/>
    <lineage>
        <taxon>Bacteria</taxon>
        <taxon>Pseudomonadati</taxon>
        <taxon>Verrucomicrobiota</taxon>
        <taxon>Methylacidimicrobium</taxon>
    </lineage>
</organism>
<feature type="compositionally biased region" description="Low complexity" evidence="5">
    <location>
        <begin position="175"/>
        <end position="186"/>
    </location>
</feature>
<accession>A0A5E6MC87</accession>
<dbReference type="PRINTS" id="PR01021">
    <property type="entry name" value="OMPADOMAIN"/>
</dbReference>
<protein>
    <submittedName>
        <fullName evidence="7">Photosystem I P700 chlorophyll a apoprotein A2</fullName>
        <ecNumber evidence="7">1.97.1.12</ecNumber>
    </submittedName>
</protein>
<dbReference type="GO" id="GO:0009279">
    <property type="term" value="C:cell outer membrane"/>
    <property type="evidence" value="ECO:0007669"/>
    <property type="project" value="UniProtKB-SubCell"/>
</dbReference>
<sequence>MPEPLVLSREHRGRLALMALLLSLFVHAAILGVVGPLHVRGRMVLASQAKEMKRTFHLGRAELPNSLFQARAQSSVPTTAPVPDLEAPKEVKGAEAIVQKLAQENPVRVPLPEATPGGAPEVAVLTPTPPSETSPYLPDMRAELENATSQTNVGPAVPGVPNDSIVLPSGIGRNPQPGASAAGQAGTHPEEAAGGAGLPGADDVQSQFRAAANFDPRIPQPIMVRLPSDILFDFDSYHLRPDAEPLLAQVAEILKRYGRADVEIGGHTDTFGDDQYNLELSRERAESVQRWFEERLPGDQLSFHSTGYGRSRPIVNPRGTIEEQAKNRRVEIVIRALSR</sequence>
<dbReference type="EMBL" id="CABFVA020000075">
    <property type="protein sequence ID" value="VVM06848.1"/>
    <property type="molecule type" value="Genomic_DNA"/>
</dbReference>
<dbReference type="PANTHER" id="PTHR30329">
    <property type="entry name" value="STATOR ELEMENT OF FLAGELLAR MOTOR COMPLEX"/>
    <property type="match status" value="1"/>
</dbReference>
<dbReference type="OrthoDB" id="193257at2"/>
<gene>
    <name evidence="7" type="primary">psaB</name>
    <name evidence="7" type="ORF">MAMT_01435</name>
</gene>
<dbReference type="PANTHER" id="PTHR30329:SF21">
    <property type="entry name" value="LIPOPROTEIN YIAD-RELATED"/>
    <property type="match status" value="1"/>
</dbReference>
<feature type="region of interest" description="Disordered" evidence="5">
    <location>
        <begin position="169"/>
        <end position="202"/>
    </location>
</feature>
<dbReference type="RefSeq" id="WP_142660279.1">
    <property type="nucleotide sequence ID" value="NZ_CABFVA020000075.1"/>
</dbReference>
<evidence type="ECO:0000256" key="2">
    <source>
        <dbReference type="ARBA" id="ARBA00023136"/>
    </source>
</evidence>
<dbReference type="CDD" id="cd07185">
    <property type="entry name" value="OmpA_C-like"/>
    <property type="match status" value="1"/>
</dbReference>
<dbReference type="EC" id="1.97.1.12" evidence="7"/>
<feature type="domain" description="OmpA-like" evidence="6">
    <location>
        <begin position="219"/>
        <end position="338"/>
    </location>
</feature>